<dbReference type="Proteomes" id="UP001161139">
    <property type="component" value="Unassembled WGS sequence"/>
</dbReference>
<evidence type="ECO:0000313" key="2">
    <source>
        <dbReference type="Proteomes" id="UP001161139"/>
    </source>
</evidence>
<dbReference type="RefSeq" id="WP_172882218.1">
    <property type="nucleotide sequence ID" value="NZ_JAOCDG010000003.1"/>
</dbReference>
<sequence>MIKPLDSARLSDIERARKEHQKTAVALAKAVAAAFPKGTRVRVPMGKGTTEGIVCGKPSSEEPMRVPVQLDCRRDFQRNILFQEVELLDDLFEGQGEPTIAPK</sequence>
<dbReference type="AlphaFoldDB" id="A0ABD4XW24"/>
<gene>
    <name evidence="1" type="ORF">N5D09_02760</name>
</gene>
<organism evidence="1 2">
    <name type="scientific">Stutzerimonas stutzeri</name>
    <name type="common">Pseudomonas stutzeri</name>
    <dbReference type="NCBI Taxonomy" id="316"/>
    <lineage>
        <taxon>Bacteria</taxon>
        <taxon>Pseudomonadati</taxon>
        <taxon>Pseudomonadota</taxon>
        <taxon>Gammaproteobacteria</taxon>
        <taxon>Pseudomonadales</taxon>
        <taxon>Pseudomonadaceae</taxon>
        <taxon>Stutzerimonas</taxon>
    </lineage>
</organism>
<comment type="caution">
    <text evidence="1">The sequence shown here is derived from an EMBL/GenBank/DDBJ whole genome shotgun (WGS) entry which is preliminary data.</text>
</comment>
<protein>
    <submittedName>
        <fullName evidence="1">Uncharacterized protein</fullName>
    </submittedName>
</protein>
<proteinExistence type="predicted"/>
<evidence type="ECO:0000313" key="1">
    <source>
        <dbReference type="EMBL" id="MDH0687007.1"/>
    </source>
</evidence>
<dbReference type="EMBL" id="JAOCDG010000003">
    <property type="protein sequence ID" value="MDH0687007.1"/>
    <property type="molecule type" value="Genomic_DNA"/>
</dbReference>
<name>A0ABD4XW24_STUST</name>
<reference evidence="1" key="1">
    <citation type="submission" date="2022-09" db="EMBL/GenBank/DDBJ databases">
        <title>Intensive care unit water sources are persistently colonized with multi-drug resistant bacteria and are the site of extensive horizontal gene transfer of antibiotic resistance genes.</title>
        <authorList>
            <person name="Diorio-Toth L."/>
        </authorList>
    </citation>
    <scope>NUCLEOTIDE SEQUENCE</scope>
    <source>
        <strain evidence="1">GD03864</strain>
    </source>
</reference>
<accession>A0ABD4XW24</accession>